<organism evidence="2 3">
    <name type="scientific">Flammeovirga kamogawensis</name>
    <dbReference type="NCBI Taxonomy" id="373891"/>
    <lineage>
        <taxon>Bacteria</taxon>
        <taxon>Pseudomonadati</taxon>
        <taxon>Bacteroidota</taxon>
        <taxon>Cytophagia</taxon>
        <taxon>Cytophagales</taxon>
        <taxon>Flammeovirgaceae</taxon>
        <taxon>Flammeovirga</taxon>
    </lineage>
</organism>
<evidence type="ECO:0000256" key="1">
    <source>
        <dbReference type="SAM" id="SignalP"/>
    </source>
</evidence>
<keyword evidence="1" id="KW-0732">Signal</keyword>
<geneLocation type="plasmid" evidence="2 3">
    <name>p2</name>
</geneLocation>
<dbReference type="RefSeq" id="WP_144077366.1">
    <property type="nucleotide sequence ID" value="NZ_CP076131.1"/>
</dbReference>
<evidence type="ECO:0000313" key="2">
    <source>
        <dbReference type="EMBL" id="QWG10803.1"/>
    </source>
</evidence>
<proteinExistence type="predicted"/>
<accession>A0ABX8H4W8</accession>
<keyword evidence="2" id="KW-0614">Plasmid</keyword>
<protein>
    <submittedName>
        <fullName evidence="2">Uncharacterized protein</fullName>
    </submittedName>
</protein>
<name>A0ABX8H4W8_9BACT</name>
<keyword evidence="3" id="KW-1185">Reference proteome</keyword>
<sequence>MINKLIFLSTFLLLNIPAFSQILCGYNFKDIYDVSKLDTHSINKVFYEPRQAEYLDVKGKIHCIFTQKGELIKIIFTSETLNINSFKLQDFLEEYAKDQMITVEDLKQGDETNYITVSCTDTFRWYLDTQRDYSSDDYNNSLVIKVFISNDSIWNKQRKLKGKKTMSDYERMCN</sequence>
<feature type="signal peptide" evidence="1">
    <location>
        <begin position="1"/>
        <end position="20"/>
    </location>
</feature>
<gene>
    <name evidence="2" type="ORF">KM029_26725</name>
</gene>
<feature type="chain" id="PRO_5046012911" evidence="1">
    <location>
        <begin position="21"/>
        <end position="174"/>
    </location>
</feature>
<evidence type="ECO:0000313" key="3">
    <source>
        <dbReference type="Proteomes" id="UP000682802"/>
    </source>
</evidence>
<reference evidence="2 3" key="1">
    <citation type="submission" date="2021-05" db="EMBL/GenBank/DDBJ databases">
        <title>Comparative genomic studies on the polysaccharide-degrading batcterial strains of the Flammeovirga genus.</title>
        <authorList>
            <person name="Zewei F."/>
            <person name="Zheng Z."/>
            <person name="Yu L."/>
            <person name="Ruyue G."/>
            <person name="Yanhong M."/>
            <person name="Yuanyuan C."/>
            <person name="Jingyan G."/>
            <person name="Wenjun H."/>
        </authorList>
    </citation>
    <scope>NUCLEOTIDE SEQUENCE [LARGE SCALE GENOMIC DNA]</scope>
    <source>
        <strain evidence="2 3">YS10</strain>
        <plasmid evidence="2 3">p2</plasmid>
    </source>
</reference>
<dbReference type="EMBL" id="CP076131">
    <property type="protein sequence ID" value="QWG10803.1"/>
    <property type="molecule type" value="Genomic_DNA"/>
</dbReference>
<dbReference type="Proteomes" id="UP000682802">
    <property type="component" value="Plasmid p2"/>
</dbReference>